<feature type="region of interest" description="Disordered" evidence="1">
    <location>
        <begin position="502"/>
        <end position="554"/>
    </location>
</feature>
<keyword evidence="3" id="KW-1185">Reference proteome</keyword>
<dbReference type="VEuPathDB" id="TriTrypDB:TEOVI_000646000"/>
<dbReference type="RefSeq" id="XP_067078404.1">
    <property type="nucleotide sequence ID" value="XM_067222303.1"/>
</dbReference>
<feature type="region of interest" description="Disordered" evidence="1">
    <location>
        <begin position="185"/>
        <end position="216"/>
    </location>
</feature>
<dbReference type="Proteomes" id="UP000195570">
    <property type="component" value="Unassembled WGS sequence"/>
</dbReference>
<protein>
    <submittedName>
        <fullName evidence="2">Kinetoplastid kinetochore protein 7</fullName>
    </submittedName>
</protein>
<evidence type="ECO:0000256" key="1">
    <source>
        <dbReference type="SAM" id="MobiDB-lite"/>
    </source>
</evidence>
<dbReference type="EMBL" id="CZPT02000675">
    <property type="protein sequence ID" value="SCU67040.1"/>
    <property type="molecule type" value="Genomic_DNA"/>
</dbReference>
<evidence type="ECO:0000313" key="3">
    <source>
        <dbReference type="Proteomes" id="UP000195570"/>
    </source>
</evidence>
<evidence type="ECO:0000313" key="2">
    <source>
        <dbReference type="EMBL" id="SCU67040.1"/>
    </source>
</evidence>
<gene>
    <name evidence="2" type="ORF">TEOVI_000646000</name>
</gene>
<feature type="compositionally biased region" description="Basic and acidic residues" evidence="1">
    <location>
        <begin position="258"/>
        <end position="268"/>
    </location>
</feature>
<accession>A0A1G4I577</accession>
<name>A0A1G4I577_TRYEQ</name>
<comment type="caution">
    <text evidence="2">The sequence shown here is derived from an EMBL/GenBank/DDBJ whole genome shotgun (WGS) entry which is preliminary data.</text>
</comment>
<feature type="compositionally biased region" description="Low complexity" evidence="1">
    <location>
        <begin position="514"/>
        <end position="533"/>
    </location>
</feature>
<reference evidence="2" key="1">
    <citation type="submission" date="2016-09" db="EMBL/GenBank/DDBJ databases">
        <authorList>
            <person name="Hebert L."/>
            <person name="Moumen B."/>
        </authorList>
    </citation>
    <scope>NUCLEOTIDE SEQUENCE [LARGE SCALE GENOMIC DNA]</scope>
    <source>
        <strain evidence="2">OVI</strain>
    </source>
</reference>
<organism evidence="2 3">
    <name type="scientific">Trypanosoma equiperdum</name>
    <dbReference type="NCBI Taxonomy" id="5694"/>
    <lineage>
        <taxon>Eukaryota</taxon>
        <taxon>Discoba</taxon>
        <taxon>Euglenozoa</taxon>
        <taxon>Kinetoplastea</taxon>
        <taxon>Metakinetoplastina</taxon>
        <taxon>Trypanosomatida</taxon>
        <taxon>Trypanosomatidae</taxon>
        <taxon>Trypanosoma</taxon>
    </lineage>
</organism>
<proteinExistence type="predicted"/>
<dbReference type="AlphaFoldDB" id="A0A1G4I577"/>
<feature type="region of interest" description="Disordered" evidence="1">
    <location>
        <begin position="408"/>
        <end position="432"/>
    </location>
</feature>
<feature type="region of interest" description="Disordered" evidence="1">
    <location>
        <begin position="245"/>
        <end position="291"/>
    </location>
</feature>
<sequence>MSGYGESMHSLREPVSPCPRRRSLASTPLERQRSYSRGGMVGSPVPDDMSFTLSPLPYFPKRTRSVTFEESDEVPVREERPYYSWDDRHGLSDKRGFDDNGAAVAVRDGGEECHYARSGAAGRREEGDQRYRPFVVAGTTFKIPRSRSQSRQHREAEEKLAMSTFSYPEIRKVEDFCTQLLRPLEENEPPQREGYRGAHTNEGVNAGNDAGQPPEITPIRKAKATLKSGLKTDYVSRANCDLQRTVADHLPRRRGRSNKREASRPKEEESGEEGYSMEASVAPHEAKQKTTRCVTTATPQCGVGVGGASRRRTRCESVEEGVVHSTTQKCIHVIDIHNAEEEIKSLPTEITATVSCVVKGLLDDLSNQSLPIIIKPCKSGGLKQVEVHLVDGMGDEEHGDWMPQRVVASAPQNRKRAPQKRAAERSVPSVSCKKESSATPLVAPEVVPVAKRSLPRPAAPPLIDELNGGEEPVLLRRSGTVQKRPARSVSYISVDTDDMAEANETSATVRRPQSAPKSTTTTTRRCRKASATAVEAPTCHPPLSNVTHSSPIPPDPFLATEEDLESIVEEPVTLRRNGHLNKPTSDWNSFANDDSDVLDNFLVKFVPENAGLMLARANICTRKGRRKTRGAAFSLPPSIGGRTR</sequence>
<dbReference type="GeneID" id="92380394"/>
<feature type="compositionally biased region" description="Basic and acidic residues" evidence="1">
    <location>
        <begin position="185"/>
        <end position="196"/>
    </location>
</feature>
<feature type="region of interest" description="Disordered" evidence="1">
    <location>
        <begin position="1"/>
        <end position="51"/>
    </location>
</feature>